<proteinExistence type="predicted"/>
<gene>
    <name evidence="2" type="ORF">WL29_20460</name>
</gene>
<sequence length="187" mass="21032">MHQVLTLDQGGRPSRWTSWEDALIYKVKGLIAWSLGDEMPYRGGTCKRTGEETIVLVPNIIALANEVYDGRIPLTNPNLFQRDDHTCCYCGQRFTRALLTREHIVPTSRGGPNTWMNCATACQECNGLKGNRLLEEIGWKLLYVPYVPNQAEALILAGRNIQADQMDFLRNCLPVDSPLLLRESVLG</sequence>
<organism evidence="2 3">
    <name type="scientific">Burkholderia ubonensis</name>
    <dbReference type="NCBI Taxonomy" id="101571"/>
    <lineage>
        <taxon>Bacteria</taxon>
        <taxon>Pseudomonadati</taxon>
        <taxon>Pseudomonadota</taxon>
        <taxon>Betaproteobacteria</taxon>
        <taxon>Burkholderiales</taxon>
        <taxon>Burkholderiaceae</taxon>
        <taxon>Burkholderia</taxon>
        <taxon>Burkholderia cepacia complex</taxon>
    </lineage>
</organism>
<dbReference type="AlphaFoldDB" id="A0A106QC16"/>
<evidence type="ECO:0000259" key="1">
    <source>
        <dbReference type="SMART" id="SM00507"/>
    </source>
</evidence>
<feature type="domain" description="HNH nuclease" evidence="1">
    <location>
        <begin position="74"/>
        <end position="127"/>
    </location>
</feature>
<dbReference type="CDD" id="cd00085">
    <property type="entry name" value="HNHc"/>
    <property type="match status" value="1"/>
</dbReference>
<dbReference type="EMBL" id="LPHD01000049">
    <property type="protein sequence ID" value="KWA83741.1"/>
    <property type="molecule type" value="Genomic_DNA"/>
</dbReference>
<dbReference type="PANTHER" id="PTHR33877">
    <property type="entry name" value="SLL1193 PROTEIN"/>
    <property type="match status" value="1"/>
</dbReference>
<comment type="caution">
    <text evidence="2">The sequence shown here is derived from an EMBL/GenBank/DDBJ whole genome shotgun (WGS) entry which is preliminary data.</text>
</comment>
<dbReference type="InterPro" id="IPR052892">
    <property type="entry name" value="NA-targeting_endonuclease"/>
</dbReference>
<reference evidence="2 3" key="1">
    <citation type="submission" date="2015-11" db="EMBL/GenBank/DDBJ databases">
        <title>Expanding the genomic diversity of Burkholderia species for the development of highly accurate diagnostics.</title>
        <authorList>
            <person name="Sahl J."/>
            <person name="Keim P."/>
            <person name="Wagner D."/>
        </authorList>
    </citation>
    <scope>NUCLEOTIDE SEQUENCE [LARGE SCALE GENOMIC DNA]</scope>
    <source>
        <strain evidence="2 3">MSMB2087WGS</strain>
    </source>
</reference>
<dbReference type="Pfam" id="PF14279">
    <property type="entry name" value="HNH_5"/>
    <property type="match status" value="1"/>
</dbReference>
<dbReference type="Gene3D" id="1.10.30.50">
    <property type="match status" value="1"/>
</dbReference>
<dbReference type="PANTHER" id="PTHR33877:SF2">
    <property type="entry name" value="OS07G0170200 PROTEIN"/>
    <property type="match status" value="1"/>
</dbReference>
<dbReference type="InterPro" id="IPR029471">
    <property type="entry name" value="HNH_5"/>
</dbReference>
<protein>
    <recommendedName>
        <fullName evidence="1">HNH nuclease domain-containing protein</fullName>
    </recommendedName>
</protein>
<name>A0A106QC16_9BURK</name>
<evidence type="ECO:0000313" key="3">
    <source>
        <dbReference type="Proteomes" id="UP000060630"/>
    </source>
</evidence>
<dbReference type="InterPro" id="IPR003615">
    <property type="entry name" value="HNH_nuc"/>
</dbReference>
<evidence type="ECO:0000313" key="2">
    <source>
        <dbReference type="EMBL" id="KWA83741.1"/>
    </source>
</evidence>
<accession>A0A106QC16</accession>
<dbReference type="Proteomes" id="UP000060630">
    <property type="component" value="Unassembled WGS sequence"/>
</dbReference>
<dbReference type="RefSeq" id="WP_060191883.1">
    <property type="nucleotide sequence ID" value="NZ_LPHD01000049.1"/>
</dbReference>
<dbReference type="SMART" id="SM00507">
    <property type="entry name" value="HNHc"/>
    <property type="match status" value="1"/>
</dbReference>